<evidence type="ECO:0000256" key="10">
    <source>
        <dbReference type="ARBA" id="ARBA00022777"/>
    </source>
</evidence>
<keyword evidence="10 21" id="KW-0418">Kinase</keyword>
<evidence type="ECO:0000256" key="1">
    <source>
        <dbReference type="ARBA" id="ARBA00004429"/>
    </source>
</evidence>
<dbReference type="SUPFAM" id="SSF52540">
    <property type="entry name" value="P-loop containing nucleoside triphosphate hydrolases"/>
    <property type="match status" value="1"/>
</dbReference>
<dbReference type="NCBIfam" id="TIGR01007">
    <property type="entry name" value="eps_fam"/>
    <property type="match status" value="1"/>
</dbReference>
<dbReference type="Pfam" id="PF02706">
    <property type="entry name" value="Wzz"/>
    <property type="match status" value="1"/>
</dbReference>
<dbReference type="InterPro" id="IPR032807">
    <property type="entry name" value="GNVR"/>
</dbReference>
<keyword evidence="8 17" id="KW-0812">Transmembrane</keyword>
<protein>
    <recommendedName>
        <fullName evidence="4">non-specific protein-tyrosine kinase</fullName>
        <ecNumber evidence="4">2.7.10.2</ecNumber>
    </recommendedName>
</protein>
<comment type="similarity">
    <text evidence="2">Belongs to the CpsD/CapB family.</text>
</comment>
<evidence type="ECO:0000256" key="15">
    <source>
        <dbReference type="ARBA" id="ARBA00051245"/>
    </source>
</evidence>
<evidence type="ECO:0000256" key="11">
    <source>
        <dbReference type="ARBA" id="ARBA00022840"/>
    </source>
</evidence>
<dbReference type="CDD" id="cd05387">
    <property type="entry name" value="BY-kinase"/>
    <property type="match status" value="1"/>
</dbReference>
<name>A0A6I2KZV6_9BURK</name>
<evidence type="ECO:0000256" key="9">
    <source>
        <dbReference type="ARBA" id="ARBA00022741"/>
    </source>
</evidence>
<evidence type="ECO:0000256" key="6">
    <source>
        <dbReference type="ARBA" id="ARBA00022519"/>
    </source>
</evidence>
<keyword evidence="11" id="KW-0067">ATP-binding</keyword>
<dbReference type="GO" id="GO:0005886">
    <property type="term" value="C:plasma membrane"/>
    <property type="evidence" value="ECO:0007669"/>
    <property type="project" value="UniProtKB-SubCell"/>
</dbReference>
<evidence type="ECO:0000313" key="22">
    <source>
        <dbReference type="Proteomes" id="UP000433309"/>
    </source>
</evidence>
<dbReference type="Pfam" id="PF13614">
    <property type="entry name" value="AAA_31"/>
    <property type="match status" value="1"/>
</dbReference>
<evidence type="ECO:0000256" key="2">
    <source>
        <dbReference type="ARBA" id="ARBA00007316"/>
    </source>
</evidence>
<comment type="similarity">
    <text evidence="3">Belongs to the etk/wzc family.</text>
</comment>
<organism evidence="21 22">
    <name type="scientific">Duganella guangzhouensis</name>
    <dbReference type="NCBI Taxonomy" id="2666084"/>
    <lineage>
        <taxon>Bacteria</taxon>
        <taxon>Pseudomonadati</taxon>
        <taxon>Pseudomonadota</taxon>
        <taxon>Betaproteobacteria</taxon>
        <taxon>Burkholderiales</taxon>
        <taxon>Oxalobacteraceae</taxon>
        <taxon>Telluria group</taxon>
        <taxon>Duganella</taxon>
    </lineage>
</organism>
<evidence type="ECO:0000256" key="13">
    <source>
        <dbReference type="ARBA" id="ARBA00023136"/>
    </source>
</evidence>
<evidence type="ECO:0000313" key="21">
    <source>
        <dbReference type="EMBL" id="MRW90457.1"/>
    </source>
</evidence>
<keyword evidence="7 21" id="KW-0808">Transferase</keyword>
<dbReference type="EC" id="2.7.10.2" evidence="4"/>
<feature type="domain" description="Tyrosine-protein kinase G-rich" evidence="20">
    <location>
        <begin position="403"/>
        <end position="482"/>
    </location>
</feature>
<keyword evidence="13 17" id="KW-0472">Membrane</keyword>
<dbReference type="Gene3D" id="3.40.50.300">
    <property type="entry name" value="P-loop containing nucleotide triphosphate hydrolases"/>
    <property type="match status" value="1"/>
</dbReference>
<feature type="transmembrane region" description="Helical" evidence="17">
    <location>
        <begin position="45"/>
        <end position="64"/>
    </location>
</feature>
<evidence type="ECO:0000256" key="16">
    <source>
        <dbReference type="SAM" id="Coils"/>
    </source>
</evidence>
<evidence type="ECO:0000256" key="5">
    <source>
        <dbReference type="ARBA" id="ARBA00022475"/>
    </source>
</evidence>
<dbReference type="Proteomes" id="UP000433309">
    <property type="component" value="Unassembled WGS sequence"/>
</dbReference>
<evidence type="ECO:0000256" key="4">
    <source>
        <dbReference type="ARBA" id="ARBA00011903"/>
    </source>
</evidence>
<dbReference type="InterPro" id="IPR005702">
    <property type="entry name" value="Wzc-like_C"/>
</dbReference>
<evidence type="ECO:0000259" key="20">
    <source>
        <dbReference type="Pfam" id="PF13807"/>
    </source>
</evidence>
<evidence type="ECO:0000256" key="3">
    <source>
        <dbReference type="ARBA" id="ARBA00008883"/>
    </source>
</evidence>
<evidence type="ECO:0000256" key="12">
    <source>
        <dbReference type="ARBA" id="ARBA00022989"/>
    </source>
</evidence>
<dbReference type="InterPro" id="IPR050445">
    <property type="entry name" value="Bact_polysacc_biosynth/exp"/>
</dbReference>
<dbReference type="AlphaFoldDB" id="A0A6I2KZV6"/>
<accession>A0A6I2KZV6</accession>
<feature type="domain" description="AAA" evidence="19">
    <location>
        <begin position="571"/>
        <end position="717"/>
    </location>
</feature>
<sequence>MPLPAMFRPPRATLRIGGTAIPERGARDEALDLRHHLDALRAHRWLALLVALACLLGAGAYALLARPVYEANMLFHVEEGNPNAARNILNDVSSLFDTKKEAVAEMELLRSRAVIEPAVLRLRLDLDAAPRYLPLLDRWLADWPGPALLPPGVFGYGGYGWGGERIDIAAFHPPPALLGHGFVLTARAGDGYQLAAEEEGIAATGRVGAPLTLATAWGPLTLTVRRLQALPGTRFRLMRITPQAAVERVQQAMTVSEQGRQSGVISVRLRSAQPALARDTLSEIGQEYLRQNRARKLEQAERSLAFLNAQLPELKRQLERSEDDYSRFRQQHGTVDLAEEARISLQRVASARQRHAELEQKRIELLARYTPEHPIMQGVAAQIRGVEREIGAALQRIEGMPALEQSATRLARDIKVNTELYTALANTAQQLRLVSAGQVSNVRLVDAPVAPDRPLRPNRALIVALGALGGLLLGGLAALARDYWQGGIRDPQRLEQLLGAGVVHAVVPHSSAQAQLNRQHRKPSAPRLPLLTQDQPEDVAVEALRVFRTALLHALPGYKNKAVMLGSPLPGQGKSFLSANLAAVIAAGGQRVLLIDADWRNGCLHRYFGLPHAPGLSEAMLAPAPLDQIVHRNVLPRLDFIATGSLPSSRAEFLMQAGFGALLARAEAEYDIILLDPPPVLALADALVIGAQAGAVFLVVRAGVNGQTDILEAVRRLNQADAALQGVIFNDLQLRLGSYGYRYRDSDVQRLVGPG</sequence>
<evidence type="ECO:0000259" key="19">
    <source>
        <dbReference type="Pfam" id="PF13614"/>
    </source>
</evidence>
<feature type="coiled-coil region" evidence="16">
    <location>
        <begin position="290"/>
        <end position="368"/>
    </location>
</feature>
<dbReference type="GO" id="GO:0004715">
    <property type="term" value="F:non-membrane spanning protein tyrosine kinase activity"/>
    <property type="evidence" value="ECO:0007669"/>
    <property type="project" value="UniProtKB-EC"/>
</dbReference>
<reference evidence="21 22" key="1">
    <citation type="submission" date="2019-11" db="EMBL/GenBank/DDBJ databases">
        <title>Novel species isolated from a subtropical stream in China.</title>
        <authorList>
            <person name="Lu H."/>
        </authorList>
    </citation>
    <scope>NUCLEOTIDE SEQUENCE [LARGE SCALE GENOMIC DNA]</scope>
    <source>
        <strain evidence="21 22">FT80W</strain>
    </source>
</reference>
<dbReference type="InterPro" id="IPR025669">
    <property type="entry name" value="AAA_dom"/>
</dbReference>
<gene>
    <name evidence="21" type="ORF">GJ699_10715</name>
</gene>
<keyword evidence="6" id="KW-0997">Cell inner membrane</keyword>
<dbReference type="Pfam" id="PF23607">
    <property type="entry name" value="WZC_N"/>
    <property type="match status" value="1"/>
</dbReference>
<keyword evidence="14" id="KW-0829">Tyrosine-protein kinase</keyword>
<keyword evidence="22" id="KW-1185">Reference proteome</keyword>
<dbReference type="GO" id="GO:0005524">
    <property type="term" value="F:ATP binding"/>
    <property type="evidence" value="ECO:0007669"/>
    <property type="project" value="UniProtKB-KW"/>
</dbReference>
<evidence type="ECO:0000256" key="7">
    <source>
        <dbReference type="ARBA" id="ARBA00022679"/>
    </source>
</evidence>
<comment type="caution">
    <text evidence="21">The sequence shown here is derived from an EMBL/GenBank/DDBJ whole genome shotgun (WGS) entry which is preliminary data.</text>
</comment>
<dbReference type="PANTHER" id="PTHR32309:SF13">
    <property type="entry name" value="FERRIC ENTEROBACTIN TRANSPORT PROTEIN FEPE"/>
    <property type="match status" value="1"/>
</dbReference>
<evidence type="ECO:0000256" key="14">
    <source>
        <dbReference type="ARBA" id="ARBA00023137"/>
    </source>
</evidence>
<proteinExistence type="inferred from homology"/>
<dbReference type="RefSeq" id="WP_154375955.1">
    <property type="nucleotide sequence ID" value="NZ_WKJK01000005.1"/>
</dbReference>
<dbReference type="PANTHER" id="PTHR32309">
    <property type="entry name" value="TYROSINE-PROTEIN KINASE"/>
    <property type="match status" value="1"/>
</dbReference>
<keyword evidence="9" id="KW-0547">Nucleotide-binding</keyword>
<evidence type="ECO:0000259" key="18">
    <source>
        <dbReference type="Pfam" id="PF02706"/>
    </source>
</evidence>
<evidence type="ECO:0000256" key="8">
    <source>
        <dbReference type="ARBA" id="ARBA00022692"/>
    </source>
</evidence>
<dbReference type="EMBL" id="WKJK01000005">
    <property type="protein sequence ID" value="MRW90457.1"/>
    <property type="molecule type" value="Genomic_DNA"/>
</dbReference>
<comment type="catalytic activity">
    <reaction evidence="15">
        <text>L-tyrosyl-[protein] + ATP = O-phospho-L-tyrosyl-[protein] + ADP + H(+)</text>
        <dbReference type="Rhea" id="RHEA:10596"/>
        <dbReference type="Rhea" id="RHEA-COMP:10136"/>
        <dbReference type="Rhea" id="RHEA-COMP:20101"/>
        <dbReference type="ChEBI" id="CHEBI:15378"/>
        <dbReference type="ChEBI" id="CHEBI:30616"/>
        <dbReference type="ChEBI" id="CHEBI:46858"/>
        <dbReference type="ChEBI" id="CHEBI:61978"/>
        <dbReference type="ChEBI" id="CHEBI:456216"/>
        <dbReference type="EC" id="2.7.10.2"/>
    </reaction>
</comment>
<feature type="domain" description="Polysaccharide chain length determinant N-terminal" evidence="18">
    <location>
        <begin position="30"/>
        <end position="118"/>
    </location>
</feature>
<dbReference type="InterPro" id="IPR003856">
    <property type="entry name" value="LPS_length_determ_N"/>
</dbReference>
<keyword evidence="16" id="KW-0175">Coiled coil</keyword>
<keyword evidence="12 17" id="KW-1133">Transmembrane helix</keyword>
<keyword evidence="5" id="KW-1003">Cell membrane</keyword>
<dbReference type="InterPro" id="IPR027417">
    <property type="entry name" value="P-loop_NTPase"/>
</dbReference>
<evidence type="ECO:0000256" key="17">
    <source>
        <dbReference type="SAM" id="Phobius"/>
    </source>
</evidence>
<dbReference type="Pfam" id="PF13807">
    <property type="entry name" value="GNVR"/>
    <property type="match status" value="1"/>
</dbReference>
<comment type="subcellular location">
    <subcellularLocation>
        <location evidence="1">Cell inner membrane</location>
        <topology evidence="1">Multi-pass membrane protein</topology>
    </subcellularLocation>
</comment>